<dbReference type="EMBL" id="SAWZ01000002">
    <property type="protein sequence ID" value="RXR07524.1"/>
    <property type="molecule type" value="Genomic_DNA"/>
</dbReference>
<proteinExistence type="predicted"/>
<sequence length="73" mass="8048">MTKLLRLLASNWKSPVRIGNFSDALRDRKPGEGFREFTTPRRHQGGASVQLGARRVRQHPAGGIIPDMGGNIP</sequence>
<comment type="caution">
    <text evidence="1">The sequence shown here is derived from an EMBL/GenBank/DDBJ whole genome shotgun (WGS) entry which is preliminary data.</text>
</comment>
<evidence type="ECO:0000313" key="2">
    <source>
        <dbReference type="Proteomes" id="UP000289784"/>
    </source>
</evidence>
<dbReference type="Proteomes" id="UP000289784">
    <property type="component" value="Unassembled WGS sequence"/>
</dbReference>
<accession>A0A4Q1JXX1</accession>
<keyword evidence="2" id="KW-1185">Reference proteome</keyword>
<dbReference type="RefSeq" id="WP_129470335.1">
    <property type="nucleotide sequence ID" value="NZ_SAWZ01000002.1"/>
</dbReference>
<gene>
    <name evidence="1" type="ORF">EPA99_06360</name>
</gene>
<evidence type="ECO:0000313" key="1">
    <source>
        <dbReference type="EMBL" id="RXR07524.1"/>
    </source>
</evidence>
<dbReference type="OrthoDB" id="5988216at2"/>
<name>A0A4Q1JXX1_9GAMM</name>
<organism evidence="1 2">
    <name type="scientific">Pseudoxanthomonas composti</name>
    <dbReference type="NCBI Taxonomy" id="2137479"/>
    <lineage>
        <taxon>Bacteria</taxon>
        <taxon>Pseudomonadati</taxon>
        <taxon>Pseudomonadota</taxon>
        <taxon>Gammaproteobacteria</taxon>
        <taxon>Lysobacterales</taxon>
        <taxon>Lysobacteraceae</taxon>
        <taxon>Pseudoxanthomonas</taxon>
    </lineage>
</organism>
<dbReference type="AlphaFoldDB" id="A0A4Q1JXX1"/>
<protein>
    <submittedName>
        <fullName evidence="1">Uncharacterized protein</fullName>
    </submittedName>
</protein>
<reference evidence="1 2" key="1">
    <citation type="submission" date="2019-01" db="EMBL/GenBank/DDBJ databases">
        <title>Pseudoxanthomonas composti sp. nov., isolated from compost.</title>
        <authorList>
            <person name="Yang G."/>
        </authorList>
    </citation>
    <scope>NUCLEOTIDE SEQUENCE [LARGE SCALE GENOMIC DNA]</scope>
    <source>
        <strain evidence="1 2">GSS15</strain>
    </source>
</reference>